<proteinExistence type="predicted"/>
<feature type="transmembrane region" description="Helical" evidence="1">
    <location>
        <begin position="126"/>
        <end position="142"/>
    </location>
</feature>
<evidence type="ECO:0000313" key="2">
    <source>
        <dbReference type="EMBL" id="UYG15956.1"/>
    </source>
</evidence>
<reference evidence="2" key="1">
    <citation type="submission" date="2022-10" db="EMBL/GenBank/DDBJ databases">
        <title>Whole-Genome Sequencing of Brachybacterium huguangmaarense BRM-3, Isolated from Betula schmidtii.</title>
        <authorList>
            <person name="Haam D."/>
        </authorList>
    </citation>
    <scope>NUCLEOTIDE SEQUENCE</scope>
    <source>
        <strain evidence="2">BRM-3</strain>
    </source>
</reference>
<protein>
    <recommendedName>
        <fullName evidence="4">DUF4239 domain-containing protein</fullName>
    </recommendedName>
</protein>
<evidence type="ECO:0000313" key="3">
    <source>
        <dbReference type="Proteomes" id="UP001164305"/>
    </source>
</evidence>
<keyword evidence="1" id="KW-0472">Membrane</keyword>
<evidence type="ECO:0000256" key="1">
    <source>
        <dbReference type="SAM" id="Phobius"/>
    </source>
</evidence>
<keyword evidence="1" id="KW-0812">Transmembrane</keyword>
<keyword evidence="1" id="KW-1133">Transmembrane helix</keyword>
<sequence>MQRFPTAFLAASLMVIACLMAMAGVILAGGGEFLGAFARTLARCPGPMMAGYRDQTAQLWRWDTVPVGSTSQSFFLEPVSNFPADREEIQRDLARQGVVKDPLIGGTVGARMEQAYRAVLDRTPGTGTWVWALVLVTLAFWYRRRAEVIALVAPALLLWATLMAAAPIALPFRYVAYLPWILAIALVVLLSTRAGPQDDIDTDTDTP</sequence>
<organism evidence="2 3">
    <name type="scientific">Brachybacterium huguangmaarense</name>
    <dbReference type="NCBI Taxonomy" id="1652028"/>
    <lineage>
        <taxon>Bacteria</taxon>
        <taxon>Bacillati</taxon>
        <taxon>Actinomycetota</taxon>
        <taxon>Actinomycetes</taxon>
        <taxon>Micrococcales</taxon>
        <taxon>Dermabacteraceae</taxon>
        <taxon>Brachybacterium</taxon>
    </lineage>
</organism>
<evidence type="ECO:0008006" key="4">
    <source>
        <dbReference type="Google" id="ProtNLM"/>
    </source>
</evidence>
<dbReference type="PROSITE" id="PS51257">
    <property type="entry name" value="PROKAR_LIPOPROTEIN"/>
    <property type="match status" value="1"/>
</dbReference>
<dbReference type="EMBL" id="CP107020">
    <property type="protein sequence ID" value="UYG15956.1"/>
    <property type="molecule type" value="Genomic_DNA"/>
</dbReference>
<dbReference type="RefSeq" id="WP_263593169.1">
    <property type="nucleotide sequence ID" value="NZ_CP107020.1"/>
</dbReference>
<accession>A0ABY6FZD3</accession>
<name>A0ABY6FZD3_9MICO</name>
<feature type="transmembrane region" description="Helical" evidence="1">
    <location>
        <begin position="149"/>
        <end position="168"/>
    </location>
</feature>
<dbReference type="Proteomes" id="UP001164305">
    <property type="component" value="Chromosome"/>
</dbReference>
<feature type="transmembrane region" description="Helical" evidence="1">
    <location>
        <begin position="174"/>
        <end position="192"/>
    </location>
</feature>
<keyword evidence="3" id="KW-1185">Reference proteome</keyword>
<gene>
    <name evidence="2" type="ORF">BRM3_09955</name>
</gene>